<dbReference type="HOGENOM" id="CLU_1944778_0_0_7"/>
<dbReference type="InterPro" id="IPR012337">
    <property type="entry name" value="RNaseH-like_sf"/>
</dbReference>
<accession>W4M0Q3</accession>
<name>W4M0Q3_9BACT</name>
<reference evidence="2 3" key="1">
    <citation type="journal article" date="2014" name="Nature">
        <title>An environmental bacterial taxon with a large and distinct metabolic repertoire.</title>
        <authorList>
            <person name="Wilson M.C."/>
            <person name="Mori T."/>
            <person name="Ruckert C."/>
            <person name="Uria A.R."/>
            <person name="Helf M.J."/>
            <person name="Takada K."/>
            <person name="Gernert C."/>
            <person name="Steffens U.A."/>
            <person name="Heycke N."/>
            <person name="Schmitt S."/>
            <person name="Rinke C."/>
            <person name="Helfrich E.J."/>
            <person name="Brachmann A.O."/>
            <person name="Gurgui C."/>
            <person name="Wakimoto T."/>
            <person name="Kracht M."/>
            <person name="Crusemann M."/>
            <person name="Hentschel U."/>
            <person name="Abe I."/>
            <person name="Matsunaga S."/>
            <person name="Kalinowski J."/>
            <person name="Takeyama H."/>
            <person name="Piel J."/>
        </authorList>
    </citation>
    <scope>NUCLEOTIDE SEQUENCE [LARGE SCALE GENOMIC DNA]</scope>
    <source>
        <strain evidence="3">TSY2</strain>
    </source>
</reference>
<feature type="domain" description="RNase H type-1" evidence="1">
    <location>
        <begin position="13"/>
        <end position="129"/>
    </location>
</feature>
<organism evidence="2 3">
    <name type="scientific">Candidatus Entotheonella gemina</name>
    <dbReference type="NCBI Taxonomy" id="1429439"/>
    <lineage>
        <taxon>Bacteria</taxon>
        <taxon>Pseudomonadati</taxon>
        <taxon>Nitrospinota/Tectimicrobiota group</taxon>
        <taxon>Candidatus Tectimicrobiota</taxon>
        <taxon>Candidatus Entotheonellia</taxon>
        <taxon>Candidatus Entotheonellales</taxon>
        <taxon>Candidatus Entotheonellaceae</taxon>
        <taxon>Candidatus Entotheonella</taxon>
    </lineage>
</organism>
<evidence type="ECO:0000313" key="2">
    <source>
        <dbReference type="EMBL" id="ETX03904.1"/>
    </source>
</evidence>
<sequence>MAQKRKKRPTSMTNPVYKAYFDGSCGPKNPGGTAAYGAVIFRHKKRIWEHSEVYRPPPGKERETSNNLAEYLGLIAILEHFIHIEAQHKPIMVYGDSKLVINKCLAVGKSRRVSTYLSPSKPRHYARDL</sequence>
<dbReference type="InterPro" id="IPR036397">
    <property type="entry name" value="RNaseH_sf"/>
</dbReference>
<dbReference type="SUPFAM" id="SSF53098">
    <property type="entry name" value="Ribonuclease H-like"/>
    <property type="match status" value="1"/>
</dbReference>
<comment type="caution">
    <text evidence="2">The sequence shown here is derived from an EMBL/GenBank/DDBJ whole genome shotgun (WGS) entry which is preliminary data.</text>
</comment>
<protein>
    <recommendedName>
        <fullName evidence="1">RNase H type-1 domain-containing protein</fullName>
    </recommendedName>
</protein>
<evidence type="ECO:0000313" key="3">
    <source>
        <dbReference type="Proteomes" id="UP000019140"/>
    </source>
</evidence>
<proteinExistence type="predicted"/>
<dbReference type="EMBL" id="AZHX01001359">
    <property type="protein sequence ID" value="ETX03904.1"/>
    <property type="molecule type" value="Genomic_DNA"/>
</dbReference>
<keyword evidence="3" id="KW-1185">Reference proteome</keyword>
<dbReference type="PROSITE" id="PS50879">
    <property type="entry name" value="RNASE_H_1"/>
    <property type="match status" value="1"/>
</dbReference>
<dbReference type="GO" id="GO:0003676">
    <property type="term" value="F:nucleic acid binding"/>
    <property type="evidence" value="ECO:0007669"/>
    <property type="project" value="InterPro"/>
</dbReference>
<dbReference type="Proteomes" id="UP000019140">
    <property type="component" value="Unassembled WGS sequence"/>
</dbReference>
<dbReference type="InterPro" id="IPR002156">
    <property type="entry name" value="RNaseH_domain"/>
</dbReference>
<gene>
    <name evidence="2" type="ORF">ETSY2_31940</name>
</gene>
<dbReference type="GO" id="GO:0004523">
    <property type="term" value="F:RNA-DNA hybrid ribonuclease activity"/>
    <property type="evidence" value="ECO:0007669"/>
    <property type="project" value="InterPro"/>
</dbReference>
<dbReference type="AlphaFoldDB" id="W4M0Q3"/>
<dbReference type="Gene3D" id="3.30.420.10">
    <property type="entry name" value="Ribonuclease H-like superfamily/Ribonuclease H"/>
    <property type="match status" value="1"/>
</dbReference>
<evidence type="ECO:0000259" key="1">
    <source>
        <dbReference type="PROSITE" id="PS50879"/>
    </source>
</evidence>